<evidence type="ECO:0000256" key="3">
    <source>
        <dbReference type="ARBA" id="ARBA00022679"/>
    </source>
</evidence>
<dbReference type="OrthoDB" id="9783791at2"/>
<comment type="similarity">
    <text evidence="1">Belongs to the glycosyltransferase 2 family.</text>
</comment>
<dbReference type="InterPro" id="IPR029044">
    <property type="entry name" value="Nucleotide-diphossugar_trans"/>
</dbReference>
<feature type="domain" description="Glycosyltransferase 2-like" evidence="4">
    <location>
        <begin position="13"/>
        <end position="130"/>
    </location>
</feature>
<keyword evidence="2" id="KW-0328">Glycosyltransferase</keyword>
<dbReference type="PANTHER" id="PTHR43179">
    <property type="entry name" value="RHAMNOSYLTRANSFERASE WBBL"/>
    <property type="match status" value="1"/>
</dbReference>
<sequence length="358" mass="38507">MSKPAETSPPLVSVLMVSHYTARLARRALDHLAAQEYRDFEVVLVENGVGDADWAWAEIARRSFPITVVPPDENLGFAAGANLAARHARGHWLALLHPDAFPDPDWLSSLMGAAARYPAGTAFGSVQVNAAEPGLLDGIGECWSPLGLAWRGGHGAPVDTAPGVLASGRDRGVLAPCAAAALWARADFEALGGFAERYFCDMEDVDLALRHRLRGGRCVTVAAARVRHVGGGTATRHDPFRLGMERRGALWTAVRTTPAAWFWPLLPVQVAVHAVMLGRAARHGAFRSAWQGLREGVAALPGPDGVWAERRAIQATRTAPLGALARAVTWNPLRRLRHTAKTWPVEVEAAQSRRAAVE</sequence>
<dbReference type="AlphaFoldDB" id="A0A1G6Z6F1"/>
<dbReference type="STRING" id="69960.SAMN05421720_102269"/>
<dbReference type="InterPro" id="IPR001173">
    <property type="entry name" value="Glyco_trans_2-like"/>
</dbReference>
<dbReference type="PANTHER" id="PTHR43179:SF12">
    <property type="entry name" value="GALACTOFURANOSYLTRANSFERASE GLFT2"/>
    <property type="match status" value="1"/>
</dbReference>
<dbReference type="GO" id="GO:0016757">
    <property type="term" value="F:glycosyltransferase activity"/>
    <property type="evidence" value="ECO:0007669"/>
    <property type="project" value="UniProtKB-KW"/>
</dbReference>
<dbReference type="Proteomes" id="UP000199412">
    <property type="component" value="Unassembled WGS sequence"/>
</dbReference>
<accession>A0A1G6Z6F1</accession>
<dbReference type="EMBL" id="FNAP01000002">
    <property type="protein sequence ID" value="SDD98249.1"/>
    <property type="molecule type" value="Genomic_DNA"/>
</dbReference>
<dbReference type="SUPFAM" id="SSF53448">
    <property type="entry name" value="Nucleotide-diphospho-sugar transferases"/>
    <property type="match status" value="1"/>
</dbReference>
<protein>
    <submittedName>
        <fullName evidence="5">Glycosyltransferase, GT2 family</fullName>
    </submittedName>
</protein>
<reference evidence="5 6" key="1">
    <citation type="submission" date="2016-10" db="EMBL/GenBank/DDBJ databases">
        <authorList>
            <person name="de Groot N.N."/>
        </authorList>
    </citation>
    <scope>NUCLEOTIDE SEQUENCE [LARGE SCALE GENOMIC DNA]</scope>
    <source>
        <strain evidence="5 6">ATCC 700224</strain>
    </source>
</reference>
<dbReference type="Pfam" id="PF00535">
    <property type="entry name" value="Glycos_transf_2"/>
    <property type="match status" value="1"/>
</dbReference>
<evidence type="ECO:0000313" key="5">
    <source>
        <dbReference type="EMBL" id="SDD98249.1"/>
    </source>
</evidence>
<organism evidence="5 6">
    <name type="scientific">Rhodospira trueperi</name>
    <dbReference type="NCBI Taxonomy" id="69960"/>
    <lineage>
        <taxon>Bacteria</taxon>
        <taxon>Pseudomonadati</taxon>
        <taxon>Pseudomonadota</taxon>
        <taxon>Alphaproteobacteria</taxon>
        <taxon>Rhodospirillales</taxon>
        <taxon>Rhodospirillaceae</taxon>
        <taxon>Rhodospira</taxon>
    </lineage>
</organism>
<gene>
    <name evidence="5" type="ORF">SAMN05421720_102269</name>
</gene>
<name>A0A1G6Z6F1_9PROT</name>
<dbReference type="Gene3D" id="3.90.550.10">
    <property type="entry name" value="Spore Coat Polysaccharide Biosynthesis Protein SpsA, Chain A"/>
    <property type="match status" value="1"/>
</dbReference>
<proteinExistence type="inferred from homology"/>
<keyword evidence="3 5" id="KW-0808">Transferase</keyword>
<evidence type="ECO:0000313" key="6">
    <source>
        <dbReference type="Proteomes" id="UP000199412"/>
    </source>
</evidence>
<evidence type="ECO:0000256" key="2">
    <source>
        <dbReference type="ARBA" id="ARBA00022676"/>
    </source>
</evidence>
<evidence type="ECO:0000259" key="4">
    <source>
        <dbReference type="Pfam" id="PF00535"/>
    </source>
</evidence>
<evidence type="ECO:0000256" key="1">
    <source>
        <dbReference type="ARBA" id="ARBA00006739"/>
    </source>
</evidence>
<keyword evidence="6" id="KW-1185">Reference proteome</keyword>
<dbReference type="RefSeq" id="WP_092782887.1">
    <property type="nucleotide sequence ID" value="NZ_FNAP01000002.1"/>
</dbReference>